<comment type="caution">
    <text evidence="1">The sequence shown here is derived from an EMBL/GenBank/DDBJ whole genome shotgun (WGS) entry which is preliminary data.</text>
</comment>
<dbReference type="KEGG" id="pchm:VFPPC_16405"/>
<dbReference type="GeneID" id="28858152"/>
<gene>
    <name evidence="1" type="ORF">VFPPC_16405</name>
</gene>
<dbReference type="RefSeq" id="XP_018140537.1">
    <property type="nucleotide sequence ID" value="XM_018294158.1"/>
</dbReference>
<dbReference type="EMBL" id="LSBJ02000006">
    <property type="protein sequence ID" value="OAQ62957.1"/>
    <property type="molecule type" value="Genomic_DNA"/>
</dbReference>
<dbReference type="Proteomes" id="UP000078397">
    <property type="component" value="Unassembled WGS sequence"/>
</dbReference>
<sequence>MEMSWGIVHVDRLRADCWHCFALGIRSKLSGHVLCCCPLGGLVWLVVGTAE</sequence>
<protein>
    <submittedName>
        <fullName evidence="1">Uncharacterized protein</fullName>
    </submittedName>
</protein>
<proteinExistence type="predicted"/>
<accession>A0A179FC65</accession>
<organism evidence="1 2">
    <name type="scientific">Pochonia chlamydosporia 170</name>
    <dbReference type="NCBI Taxonomy" id="1380566"/>
    <lineage>
        <taxon>Eukaryota</taxon>
        <taxon>Fungi</taxon>
        <taxon>Dikarya</taxon>
        <taxon>Ascomycota</taxon>
        <taxon>Pezizomycotina</taxon>
        <taxon>Sordariomycetes</taxon>
        <taxon>Hypocreomycetidae</taxon>
        <taxon>Hypocreales</taxon>
        <taxon>Clavicipitaceae</taxon>
        <taxon>Pochonia</taxon>
    </lineage>
</organism>
<dbReference type="AlphaFoldDB" id="A0A179FC65"/>
<evidence type="ECO:0000313" key="1">
    <source>
        <dbReference type="EMBL" id="OAQ62957.1"/>
    </source>
</evidence>
<evidence type="ECO:0000313" key="2">
    <source>
        <dbReference type="Proteomes" id="UP000078397"/>
    </source>
</evidence>
<keyword evidence="2" id="KW-1185">Reference proteome</keyword>
<name>A0A179FC65_METCM</name>
<reference evidence="1 2" key="1">
    <citation type="journal article" date="2016" name="PLoS Pathog.">
        <title>Biosynthesis of antibiotic leucinostatins in bio-control fungus Purpureocillium lilacinum and their inhibition on phytophthora revealed by genome mining.</title>
        <authorList>
            <person name="Wang G."/>
            <person name="Liu Z."/>
            <person name="Lin R."/>
            <person name="Li E."/>
            <person name="Mao Z."/>
            <person name="Ling J."/>
            <person name="Yang Y."/>
            <person name="Yin W.B."/>
            <person name="Xie B."/>
        </authorList>
    </citation>
    <scope>NUCLEOTIDE SEQUENCE [LARGE SCALE GENOMIC DNA]</scope>
    <source>
        <strain evidence="1">170</strain>
    </source>
</reference>